<reference evidence="4" key="1">
    <citation type="journal article" date="2019" name="Int. J. Syst. Evol. Microbiol.">
        <title>The Global Catalogue of Microorganisms (GCM) 10K type strain sequencing project: providing services to taxonomists for standard genome sequencing and annotation.</title>
        <authorList>
            <consortium name="The Broad Institute Genomics Platform"/>
            <consortium name="The Broad Institute Genome Sequencing Center for Infectious Disease"/>
            <person name="Wu L."/>
            <person name="Ma J."/>
        </authorList>
    </citation>
    <scope>NUCLEOTIDE SEQUENCE [LARGE SCALE GENOMIC DNA]</scope>
    <source>
        <strain evidence="4">CCUG 49560</strain>
    </source>
</reference>
<dbReference type="Proteomes" id="UP001595891">
    <property type="component" value="Unassembled WGS sequence"/>
</dbReference>
<dbReference type="GO" id="GO:0008168">
    <property type="term" value="F:methyltransferase activity"/>
    <property type="evidence" value="ECO:0007669"/>
    <property type="project" value="UniProtKB-KW"/>
</dbReference>
<feature type="region of interest" description="Disordered" evidence="1">
    <location>
        <begin position="1"/>
        <end position="22"/>
    </location>
</feature>
<dbReference type="RefSeq" id="WP_262843126.1">
    <property type="nucleotide sequence ID" value="NZ_JANZYP010000016.1"/>
</dbReference>
<keyword evidence="4" id="KW-1185">Reference proteome</keyword>
<evidence type="ECO:0000256" key="1">
    <source>
        <dbReference type="SAM" id="MobiDB-lite"/>
    </source>
</evidence>
<name>A0ABV9ENQ7_9ACTN</name>
<organism evidence="3 4">
    <name type="scientific">Sphaerisporangium corydalis</name>
    <dbReference type="NCBI Taxonomy" id="1441875"/>
    <lineage>
        <taxon>Bacteria</taxon>
        <taxon>Bacillati</taxon>
        <taxon>Actinomycetota</taxon>
        <taxon>Actinomycetes</taxon>
        <taxon>Streptosporangiales</taxon>
        <taxon>Streptosporangiaceae</taxon>
        <taxon>Sphaerisporangium</taxon>
    </lineage>
</organism>
<dbReference type="GO" id="GO:0032259">
    <property type="term" value="P:methylation"/>
    <property type="evidence" value="ECO:0007669"/>
    <property type="project" value="UniProtKB-KW"/>
</dbReference>
<sequence>MGLDKLLRHSHSRSDDAEAEAGAGVEAGVGVGGVGATIDHPRVYEILVNVAFAGHRRALFTRLAALSGARPGERVLDVGCGTGYLTRLIAPLVNPGGQVTGLDPSPAMIAHARRRAPGACDYVIGQGQAMDFPDARFDAVVASVSLHHMPAPALPAAIGEMYRVLRPGGRLLIAEFRPPSGRLAAYLAGRLTGPAMRDDLRDRFTTLLQDAGFVLGDTAPLGPVLYHLRATRPGADR</sequence>
<dbReference type="EC" id="2.1.1.-" evidence="3"/>
<evidence type="ECO:0000259" key="2">
    <source>
        <dbReference type="Pfam" id="PF13649"/>
    </source>
</evidence>
<dbReference type="EMBL" id="JBHSFN010000021">
    <property type="protein sequence ID" value="MFC4590146.1"/>
    <property type="molecule type" value="Genomic_DNA"/>
</dbReference>
<dbReference type="Gene3D" id="3.40.50.150">
    <property type="entry name" value="Vaccinia Virus protein VP39"/>
    <property type="match status" value="1"/>
</dbReference>
<evidence type="ECO:0000313" key="3">
    <source>
        <dbReference type="EMBL" id="MFC4590146.1"/>
    </source>
</evidence>
<keyword evidence="3" id="KW-0808">Transferase</keyword>
<accession>A0ABV9ENQ7</accession>
<dbReference type="SUPFAM" id="SSF53335">
    <property type="entry name" value="S-adenosyl-L-methionine-dependent methyltransferases"/>
    <property type="match status" value="1"/>
</dbReference>
<protein>
    <submittedName>
        <fullName evidence="3">Class I SAM-dependent methyltransferase</fullName>
        <ecNumber evidence="3">2.1.1.-</ecNumber>
    </submittedName>
</protein>
<dbReference type="PANTHER" id="PTHR42912:SF80">
    <property type="entry name" value="METHYLTRANSFERASE DOMAIN-CONTAINING PROTEIN"/>
    <property type="match status" value="1"/>
</dbReference>
<feature type="domain" description="Methyltransferase" evidence="2">
    <location>
        <begin position="75"/>
        <end position="169"/>
    </location>
</feature>
<dbReference type="InterPro" id="IPR050508">
    <property type="entry name" value="Methyltransf_Superfamily"/>
</dbReference>
<proteinExistence type="predicted"/>
<gene>
    <name evidence="3" type="ORF">ACFO8L_28915</name>
</gene>
<evidence type="ECO:0000313" key="4">
    <source>
        <dbReference type="Proteomes" id="UP001595891"/>
    </source>
</evidence>
<dbReference type="CDD" id="cd02440">
    <property type="entry name" value="AdoMet_MTases"/>
    <property type="match status" value="1"/>
</dbReference>
<dbReference type="Pfam" id="PF13649">
    <property type="entry name" value="Methyltransf_25"/>
    <property type="match status" value="1"/>
</dbReference>
<dbReference type="PANTHER" id="PTHR42912">
    <property type="entry name" value="METHYLTRANSFERASE"/>
    <property type="match status" value="1"/>
</dbReference>
<dbReference type="InterPro" id="IPR029063">
    <property type="entry name" value="SAM-dependent_MTases_sf"/>
</dbReference>
<keyword evidence="3" id="KW-0489">Methyltransferase</keyword>
<dbReference type="InterPro" id="IPR041698">
    <property type="entry name" value="Methyltransf_25"/>
</dbReference>
<comment type="caution">
    <text evidence="3">The sequence shown here is derived from an EMBL/GenBank/DDBJ whole genome shotgun (WGS) entry which is preliminary data.</text>
</comment>